<organism evidence="8 9">
    <name type="scientific">Tunturiibacter lichenicola</name>
    <dbReference type="NCBI Taxonomy" id="2051959"/>
    <lineage>
        <taxon>Bacteria</taxon>
        <taxon>Pseudomonadati</taxon>
        <taxon>Acidobacteriota</taxon>
        <taxon>Terriglobia</taxon>
        <taxon>Terriglobales</taxon>
        <taxon>Acidobacteriaceae</taxon>
        <taxon>Tunturiibacter</taxon>
    </lineage>
</organism>
<feature type="domain" description="Mechanosensitive ion channel MscS" evidence="7">
    <location>
        <begin position="206"/>
        <end position="271"/>
    </location>
</feature>
<evidence type="ECO:0000256" key="6">
    <source>
        <dbReference type="SAM" id="Phobius"/>
    </source>
</evidence>
<evidence type="ECO:0000256" key="1">
    <source>
        <dbReference type="ARBA" id="ARBA00004370"/>
    </source>
</evidence>
<feature type="transmembrane region" description="Helical" evidence="6">
    <location>
        <begin position="30"/>
        <end position="55"/>
    </location>
</feature>
<reference evidence="8 9" key="1">
    <citation type="submission" date="2020-07" db="EMBL/GenBank/DDBJ databases">
        <title>Genomic Encyclopedia of Type Strains, Phase IV (KMG-V): Genome sequencing to study the core and pangenomes of soil and plant-associated prokaryotes.</title>
        <authorList>
            <person name="Whitman W."/>
        </authorList>
    </citation>
    <scope>NUCLEOTIDE SEQUENCE [LARGE SCALE GENOMIC DNA]</scope>
    <source>
        <strain evidence="8 9">M8UP22</strain>
    </source>
</reference>
<evidence type="ECO:0000313" key="9">
    <source>
        <dbReference type="Proteomes" id="UP000564385"/>
    </source>
</evidence>
<sequence>MNQLALSPANLPAPHLNLLAQAFPHFRHTWFFAIFLFCAAIVLANVVHYVLFRLLRRKEEKSKGLGWGLQRYLGKPARAIFFITCLLLILPAAPGLSDKLEDTIRQGLIMAMVASLGWFAIGCIYVLQSVMLRRYDLNAENNIQARRVHTQFQLFRRMLIAFVVIIDIGALLWTFNDPRIWHYGSGLLASAGIASLILATAAKSTAANFLAGLQIALTEPIRIDDVVVVQGEWGRIEEINSAYVVIRIWDLRRLIVPLSYFIENSFQNWTRESSDIMGTTFLYVDYSIPVEALRQQLESIVHPSPLWNKQVCGLQVTNLTDRSMELRCLMSSRNSSENFDLRCLVREKMTAWIQQNYPEAFPTTRFASKPQEENNLPSDQREDPSLYPIKTGIQVTK</sequence>
<dbReference type="Gene3D" id="2.30.30.60">
    <property type="match status" value="1"/>
</dbReference>
<dbReference type="InterPro" id="IPR023408">
    <property type="entry name" value="MscS_beta-dom_sf"/>
</dbReference>
<comment type="caution">
    <text evidence="8">The sequence shown here is derived from an EMBL/GenBank/DDBJ whole genome shotgun (WGS) entry which is preliminary data.</text>
</comment>
<dbReference type="InterPro" id="IPR010920">
    <property type="entry name" value="LSM_dom_sf"/>
</dbReference>
<evidence type="ECO:0000256" key="3">
    <source>
        <dbReference type="ARBA" id="ARBA00022989"/>
    </source>
</evidence>
<dbReference type="Proteomes" id="UP000564385">
    <property type="component" value="Unassembled WGS sequence"/>
</dbReference>
<dbReference type="GO" id="GO:0016020">
    <property type="term" value="C:membrane"/>
    <property type="evidence" value="ECO:0007669"/>
    <property type="project" value="UniProtKB-SubCell"/>
</dbReference>
<protein>
    <submittedName>
        <fullName evidence="8">Small-conductance mechanosensitive channel</fullName>
    </submittedName>
</protein>
<dbReference type="SUPFAM" id="SSF50182">
    <property type="entry name" value="Sm-like ribonucleoproteins"/>
    <property type="match status" value="1"/>
</dbReference>
<comment type="subcellular location">
    <subcellularLocation>
        <location evidence="1">Membrane</location>
    </subcellularLocation>
</comment>
<feature type="region of interest" description="Disordered" evidence="5">
    <location>
        <begin position="368"/>
        <end position="397"/>
    </location>
</feature>
<keyword evidence="2 6" id="KW-0812">Transmembrane</keyword>
<feature type="transmembrane region" description="Helical" evidence="6">
    <location>
        <begin position="76"/>
        <end position="96"/>
    </location>
</feature>
<dbReference type="PANTHER" id="PTHR30566:SF25">
    <property type="entry name" value="INNER MEMBRANE PROTEIN"/>
    <property type="match status" value="1"/>
</dbReference>
<evidence type="ECO:0000256" key="5">
    <source>
        <dbReference type="SAM" id="MobiDB-lite"/>
    </source>
</evidence>
<dbReference type="PANTHER" id="PTHR30566">
    <property type="entry name" value="YNAI-RELATED MECHANOSENSITIVE ION CHANNEL"/>
    <property type="match status" value="1"/>
</dbReference>
<evidence type="ECO:0000259" key="7">
    <source>
        <dbReference type="Pfam" id="PF00924"/>
    </source>
</evidence>
<dbReference type="AlphaFoldDB" id="A0A852VRF1"/>
<proteinExistence type="predicted"/>
<accession>A0A852VRF1</accession>
<feature type="transmembrane region" description="Helical" evidence="6">
    <location>
        <begin position="108"/>
        <end position="127"/>
    </location>
</feature>
<dbReference type="EMBL" id="JACCCU010000003">
    <property type="protein sequence ID" value="NYF91902.1"/>
    <property type="molecule type" value="Genomic_DNA"/>
</dbReference>
<evidence type="ECO:0000256" key="4">
    <source>
        <dbReference type="ARBA" id="ARBA00023136"/>
    </source>
</evidence>
<evidence type="ECO:0000256" key="2">
    <source>
        <dbReference type="ARBA" id="ARBA00022692"/>
    </source>
</evidence>
<dbReference type="Gene3D" id="1.10.287.1260">
    <property type="match status" value="1"/>
</dbReference>
<feature type="transmembrane region" description="Helical" evidence="6">
    <location>
        <begin position="180"/>
        <end position="199"/>
    </location>
</feature>
<evidence type="ECO:0000313" key="8">
    <source>
        <dbReference type="EMBL" id="NYF91902.1"/>
    </source>
</evidence>
<feature type="transmembrane region" description="Helical" evidence="6">
    <location>
        <begin position="154"/>
        <end position="174"/>
    </location>
</feature>
<keyword evidence="3 6" id="KW-1133">Transmembrane helix</keyword>
<dbReference type="Pfam" id="PF00924">
    <property type="entry name" value="MS_channel_2nd"/>
    <property type="match status" value="1"/>
</dbReference>
<dbReference type="InterPro" id="IPR006685">
    <property type="entry name" value="MscS_channel_2nd"/>
</dbReference>
<gene>
    <name evidence="8" type="ORF">HDF08_004021</name>
</gene>
<dbReference type="GO" id="GO:0008381">
    <property type="term" value="F:mechanosensitive monoatomic ion channel activity"/>
    <property type="evidence" value="ECO:0007669"/>
    <property type="project" value="UniProtKB-ARBA"/>
</dbReference>
<name>A0A852VRF1_9BACT</name>
<keyword evidence="4 6" id="KW-0472">Membrane</keyword>